<sequence>MRVVDFAEVAEDLQTVLDGVVAGRQGVIIRGETGAEVVLLSMEQFNGLMETLHLVKSPANAGHLARSQAQLGSRIHERFKPLGGLDINKLGGDEKKD</sequence>
<dbReference type="InterPro" id="IPR006442">
    <property type="entry name" value="Antitoxin_Phd/YefM"/>
</dbReference>
<comment type="caution">
    <text evidence="3">The sequence shown here is derived from an EMBL/GenBank/DDBJ whole genome shotgun (WGS) entry which is preliminary data.</text>
</comment>
<proteinExistence type="inferred from homology"/>
<organism evidence="3 4">
    <name type="scientific">Pseudomonas nitroreducens</name>
    <dbReference type="NCBI Taxonomy" id="46680"/>
    <lineage>
        <taxon>Bacteria</taxon>
        <taxon>Pseudomonadati</taxon>
        <taxon>Pseudomonadota</taxon>
        <taxon>Gammaproteobacteria</taxon>
        <taxon>Pseudomonadales</taxon>
        <taxon>Pseudomonadaceae</taxon>
        <taxon>Pseudomonas</taxon>
    </lineage>
</organism>
<gene>
    <name evidence="3" type="ORF">HNP46_007027</name>
</gene>
<evidence type="ECO:0000256" key="2">
    <source>
        <dbReference type="RuleBase" id="RU362080"/>
    </source>
</evidence>
<dbReference type="SUPFAM" id="SSF143120">
    <property type="entry name" value="YefM-like"/>
    <property type="match status" value="1"/>
</dbReference>
<reference evidence="3 4" key="1">
    <citation type="submission" date="2020-08" db="EMBL/GenBank/DDBJ databases">
        <title>Functional genomics of gut bacteria from endangered species of beetles.</title>
        <authorList>
            <person name="Carlos-Shanley C."/>
        </authorList>
    </citation>
    <scope>NUCLEOTIDE SEQUENCE [LARGE SCALE GENOMIC DNA]</scope>
    <source>
        <strain evidence="3 4">S00179</strain>
    </source>
</reference>
<dbReference type="RefSeq" id="WP_184598582.1">
    <property type="nucleotide sequence ID" value="NZ_JACHLI010000058.1"/>
</dbReference>
<dbReference type="Pfam" id="PF02604">
    <property type="entry name" value="PhdYeFM_antitox"/>
    <property type="match status" value="1"/>
</dbReference>
<dbReference type="EMBL" id="JACHLI010000058">
    <property type="protein sequence ID" value="MBB4868108.1"/>
    <property type="molecule type" value="Genomic_DNA"/>
</dbReference>
<comment type="function">
    <text evidence="2">Antitoxin component of a type II toxin-antitoxin (TA) system.</text>
</comment>
<evidence type="ECO:0000313" key="4">
    <source>
        <dbReference type="Proteomes" id="UP000566995"/>
    </source>
</evidence>
<dbReference type="Gene3D" id="3.40.1620.10">
    <property type="entry name" value="YefM-like domain"/>
    <property type="match status" value="1"/>
</dbReference>
<evidence type="ECO:0000256" key="1">
    <source>
        <dbReference type="ARBA" id="ARBA00009981"/>
    </source>
</evidence>
<evidence type="ECO:0000313" key="3">
    <source>
        <dbReference type="EMBL" id="MBB4868108.1"/>
    </source>
</evidence>
<accession>A0A7W7KTC7</accession>
<dbReference type="Proteomes" id="UP000566995">
    <property type="component" value="Unassembled WGS sequence"/>
</dbReference>
<protein>
    <recommendedName>
        <fullName evidence="2">Antitoxin</fullName>
    </recommendedName>
</protein>
<dbReference type="AlphaFoldDB" id="A0A7W7KTC7"/>
<comment type="similarity">
    <text evidence="1 2">Belongs to the phD/YefM antitoxin family.</text>
</comment>
<dbReference type="InterPro" id="IPR036165">
    <property type="entry name" value="YefM-like_sf"/>
</dbReference>
<name>A0A7W7KTC7_PSENT</name>